<dbReference type="Pfam" id="PF12706">
    <property type="entry name" value="Lactamase_B_2"/>
    <property type="match status" value="1"/>
</dbReference>
<dbReference type="PANTHER" id="PTHR43546">
    <property type="entry name" value="UPF0173 METAL-DEPENDENT HYDROLASE MJ1163-RELATED"/>
    <property type="match status" value="1"/>
</dbReference>
<dbReference type="RefSeq" id="WP_085545543.1">
    <property type="nucleotide sequence ID" value="NZ_FXBB01000044.1"/>
</dbReference>
<dbReference type="EMBL" id="FXBB01000044">
    <property type="protein sequence ID" value="SMG48073.1"/>
    <property type="molecule type" value="Genomic_DNA"/>
</dbReference>
<dbReference type="SUPFAM" id="SSF56281">
    <property type="entry name" value="Metallo-hydrolase/oxidoreductase"/>
    <property type="match status" value="1"/>
</dbReference>
<dbReference type="NCBIfam" id="NF001911">
    <property type="entry name" value="PRK00685.1"/>
    <property type="match status" value="1"/>
</dbReference>
<evidence type="ECO:0000313" key="5">
    <source>
        <dbReference type="Proteomes" id="UP000193355"/>
    </source>
</evidence>
<comment type="similarity">
    <text evidence="2">Belongs to the UPF0173 family.</text>
</comment>
<protein>
    <recommendedName>
        <fullName evidence="2">UPF0173 metal-dependent hydrolase SAMN06275492_1445</fullName>
    </recommendedName>
</protein>
<dbReference type="InterPro" id="IPR050114">
    <property type="entry name" value="UPF0173_UPF0282_UlaG_hydrolase"/>
</dbReference>
<proteinExistence type="inferred from homology"/>
<dbReference type="InterPro" id="IPR022877">
    <property type="entry name" value="UPF0173"/>
</dbReference>
<keyword evidence="1 2" id="KW-0378">Hydrolase</keyword>
<sequence length="234" mass="25472">MLVRYLGHAAFYVEGEDVRILIDPFLSGNPKASHSARSFERVDYIFVTHGHGDHLGDTVDIAKRTGATVVCNYEVSIYLADQGVTCHPMHIGGSYSFPFGRVKMTPALHGSDIQTDHGMVPGGMAGGFLIEIDGKKLYHAGDTGLTKDMELLREEGVEVAMIPIGGNFTMDVQDGARASDMIRPNHVIPMHYDTFELIKADPEAFASLVGGVVDVVILSPGEERVFPLIEQQSQ</sequence>
<dbReference type="InterPro" id="IPR036866">
    <property type="entry name" value="RibonucZ/Hydroxyglut_hydro"/>
</dbReference>
<dbReference type="HAMAP" id="MF_00457">
    <property type="entry name" value="UPF0173"/>
    <property type="match status" value="1"/>
</dbReference>
<evidence type="ECO:0000256" key="1">
    <source>
        <dbReference type="ARBA" id="ARBA00022801"/>
    </source>
</evidence>
<organism evidence="4 5">
    <name type="scientific">Dethiosulfovibrio salsuginis</name>
    <dbReference type="NCBI Taxonomy" id="561720"/>
    <lineage>
        <taxon>Bacteria</taxon>
        <taxon>Thermotogati</taxon>
        <taxon>Synergistota</taxon>
        <taxon>Synergistia</taxon>
        <taxon>Synergistales</taxon>
        <taxon>Dethiosulfovibrionaceae</taxon>
        <taxon>Dethiosulfovibrio</taxon>
    </lineage>
</organism>
<dbReference type="STRING" id="561720.SAMN06275492_1445"/>
<evidence type="ECO:0000313" key="4">
    <source>
        <dbReference type="EMBL" id="SMG48073.1"/>
    </source>
</evidence>
<gene>
    <name evidence="4" type="ORF">SAMN06275492_1445</name>
</gene>
<evidence type="ECO:0000256" key="2">
    <source>
        <dbReference type="HAMAP-Rule" id="MF_00457"/>
    </source>
</evidence>
<evidence type="ECO:0000259" key="3">
    <source>
        <dbReference type="SMART" id="SM00849"/>
    </source>
</evidence>
<dbReference type="InterPro" id="IPR001279">
    <property type="entry name" value="Metallo-B-lactamas"/>
</dbReference>
<dbReference type="Proteomes" id="UP000193355">
    <property type="component" value="Unassembled WGS sequence"/>
</dbReference>
<name>A0A1X7L3T3_9BACT</name>
<feature type="domain" description="Metallo-beta-lactamase" evidence="3">
    <location>
        <begin position="7"/>
        <end position="191"/>
    </location>
</feature>
<dbReference type="Gene3D" id="3.60.15.10">
    <property type="entry name" value="Ribonuclease Z/Hydroxyacylglutathione hydrolase-like"/>
    <property type="match status" value="1"/>
</dbReference>
<keyword evidence="5" id="KW-1185">Reference proteome</keyword>
<accession>A0A1X7L3T3</accession>
<dbReference type="OrthoDB" id="9789133at2"/>
<dbReference type="AlphaFoldDB" id="A0A1X7L3T3"/>
<dbReference type="GO" id="GO:0016787">
    <property type="term" value="F:hydrolase activity"/>
    <property type="evidence" value="ECO:0007669"/>
    <property type="project" value="UniProtKB-UniRule"/>
</dbReference>
<reference evidence="5" key="1">
    <citation type="submission" date="2017-04" db="EMBL/GenBank/DDBJ databases">
        <authorList>
            <person name="Varghese N."/>
            <person name="Submissions S."/>
        </authorList>
    </citation>
    <scope>NUCLEOTIDE SEQUENCE [LARGE SCALE GENOMIC DNA]</scope>
    <source>
        <strain evidence="5">USBA 82</strain>
    </source>
</reference>
<dbReference type="SMART" id="SM00849">
    <property type="entry name" value="Lactamase_B"/>
    <property type="match status" value="1"/>
</dbReference>
<dbReference type="PANTHER" id="PTHR43546:SF3">
    <property type="entry name" value="UPF0173 METAL-DEPENDENT HYDROLASE MJ1163"/>
    <property type="match status" value="1"/>
</dbReference>